<dbReference type="GO" id="GO:0017119">
    <property type="term" value="C:Golgi transport complex"/>
    <property type="evidence" value="ECO:0007669"/>
    <property type="project" value="TreeGrafter"/>
</dbReference>
<dbReference type="GO" id="GO:0007030">
    <property type="term" value="P:Golgi organization"/>
    <property type="evidence" value="ECO:0007669"/>
    <property type="project" value="TreeGrafter"/>
</dbReference>
<dbReference type="InterPro" id="IPR048682">
    <property type="entry name" value="COG4"/>
</dbReference>
<dbReference type="PANTHER" id="PTHR24016">
    <property type="entry name" value="CONSERVED OLIGOMERIC GOLGI COMPLEX SUBUNIT 4"/>
    <property type="match status" value="1"/>
</dbReference>
<organism evidence="2 3">
    <name type="scientific">Protopolystoma xenopodis</name>
    <dbReference type="NCBI Taxonomy" id="117903"/>
    <lineage>
        <taxon>Eukaryota</taxon>
        <taxon>Metazoa</taxon>
        <taxon>Spiralia</taxon>
        <taxon>Lophotrochozoa</taxon>
        <taxon>Platyhelminthes</taxon>
        <taxon>Monogenea</taxon>
        <taxon>Polyopisthocotylea</taxon>
        <taxon>Polystomatidea</taxon>
        <taxon>Polystomatidae</taxon>
        <taxon>Protopolystoma</taxon>
    </lineage>
</organism>
<dbReference type="EMBL" id="CAAALY010051123">
    <property type="protein sequence ID" value="VEL21402.1"/>
    <property type="molecule type" value="Genomic_DNA"/>
</dbReference>
<evidence type="ECO:0000313" key="2">
    <source>
        <dbReference type="EMBL" id="VEL21402.1"/>
    </source>
</evidence>
<dbReference type="GO" id="GO:0006890">
    <property type="term" value="P:retrograde vesicle-mediated transport, Golgi to endoplasmic reticulum"/>
    <property type="evidence" value="ECO:0007669"/>
    <property type="project" value="TreeGrafter"/>
</dbReference>
<comment type="caution">
    <text evidence="2">The sequence shown here is derived from an EMBL/GenBank/DDBJ whole genome shotgun (WGS) entry which is preliminary data.</text>
</comment>
<name>A0A3S5ADU8_9PLAT</name>
<dbReference type="InterPro" id="IPR048684">
    <property type="entry name" value="COG4_C"/>
</dbReference>
<sequence length="78" mass="9373">MDKELRFLLSYLTSISSSPLRDYFTRLLQISTLLNLDKVDEVTFYWTNSSWRLNANEVKRILSLRVDFMVNDIRRLQL</sequence>
<dbReference type="Proteomes" id="UP000784294">
    <property type="component" value="Unassembled WGS sequence"/>
</dbReference>
<dbReference type="Pfam" id="PF20662">
    <property type="entry name" value="COG4_C"/>
    <property type="match status" value="1"/>
</dbReference>
<dbReference type="OrthoDB" id="6266760at2759"/>
<dbReference type="Gene3D" id="1.20.58.1970">
    <property type="match status" value="1"/>
</dbReference>
<dbReference type="AlphaFoldDB" id="A0A3S5ADU8"/>
<gene>
    <name evidence="2" type="ORF">PXEA_LOCUS14842</name>
</gene>
<evidence type="ECO:0000313" key="3">
    <source>
        <dbReference type="Proteomes" id="UP000784294"/>
    </source>
</evidence>
<evidence type="ECO:0000259" key="1">
    <source>
        <dbReference type="Pfam" id="PF20662"/>
    </source>
</evidence>
<keyword evidence="3" id="KW-1185">Reference proteome</keyword>
<feature type="domain" description="Conserved oligomeric Golgi complex subunit 4 C-terminal" evidence="1">
    <location>
        <begin position="1"/>
        <end position="60"/>
    </location>
</feature>
<reference evidence="2" key="1">
    <citation type="submission" date="2018-11" db="EMBL/GenBank/DDBJ databases">
        <authorList>
            <consortium name="Pathogen Informatics"/>
        </authorList>
    </citation>
    <scope>NUCLEOTIDE SEQUENCE</scope>
</reference>
<proteinExistence type="predicted"/>
<dbReference type="PANTHER" id="PTHR24016:SF0">
    <property type="entry name" value="CONSERVED OLIGOMERIC GOLGI COMPLEX SUBUNIT 4"/>
    <property type="match status" value="1"/>
</dbReference>
<protein>
    <recommendedName>
        <fullName evidence="1">Conserved oligomeric Golgi complex subunit 4 C-terminal domain-containing protein</fullName>
    </recommendedName>
</protein>
<accession>A0A3S5ADU8</accession>